<evidence type="ECO:0000313" key="3">
    <source>
        <dbReference type="Proteomes" id="UP000223968"/>
    </source>
</evidence>
<accession>A0A2B7WLZ3</accession>
<protein>
    <submittedName>
        <fullName evidence="2">Uncharacterized protein</fullName>
    </submittedName>
</protein>
<feature type="compositionally biased region" description="Basic and acidic residues" evidence="1">
    <location>
        <begin position="721"/>
        <end position="733"/>
    </location>
</feature>
<evidence type="ECO:0000256" key="1">
    <source>
        <dbReference type="SAM" id="MobiDB-lite"/>
    </source>
</evidence>
<feature type="region of interest" description="Disordered" evidence="1">
    <location>
        <begin position="417"/>
        <end position="449"/>
    </location>
</feature>
<reference evidence="2 3" key="1">
    <citation type="submission" date="2017-10" db="EMBL/GenBank/DDBJ databases">
        <title>Comparative genomics in systemic dimorphic fungi from Ajellomycetaceae.</title>
        <authorList>
            <person name="Munoz J.F."/>
            <person name="Mcewen J.G."/>
            <person name="Clay O.K."/>
            <person name="Cuomo C.A."/>
        </authorList>
    </citation>
    <scope>NUCLEOTIDE SEQUENCE [LARGE SCALE GENOMIC DNA]</scope>
    <source>
        <strain evidence="2 3">UAMH5409</strain>
    </source>
</reference>
<dbReference type="InterPro" id="IPR024312">
    <property type="entry name" value="TACC_fungi"/>
</dbReference>
<feature type="compositionally biased region" description="Basic and acidic residues" evidence="1">
    <location>
        <begin position="258"/>
        <end position="269"/>
    </location>
</feature>
<feature type="compositionally biased region" description="Basic and acidic residues" evidence="1">
    <location>
        <begin position="138"/>
        <end position="152"/>
    </location>
</feature>
<feature type="compositionally biased region" description="Basic and acidic residues" evidence="1">
    <location>
        <begin position="168"/>
        <end position="177"/>
    </location>
</feature>
<feature type="region of interest" description="Disordered" evidence="1">
    <location>
        <begin position="664"/>
        <end position="824"/>
    </location>
</feature>
<evidence type="ECO:0000313" key="2">
    <source>
        <dbReference type="EMBL" id="PGG97550.1"/>
    </source>
</evidence>
<sequence length="824" mass="91423">MDSPLSVLTPSKRNARPPFSPGASTPRMAGSPFIKPAGIENISSTTPMRSAIFDDENAHPSIYDESPAPLDLDNGGDDSIGAGDACPASSPFQSTVLSEQVNLFRPAEPDNFGGMDEPQEEKLDSRELMNDIEEEQREEGSHHAEESPMIKEDMVDDFDDVCQADDGEHQAEYRPENEPSMLSPHANRNNFGEVSNITMQEKNDESMSTIYQGGSNEKDDVLDGDSGNENHASYENDDTCLSSFSAVPNIDMTSFAQLRRDSPMKRMREGSTSPRKNMRFARYTDDVSETPKRRGLFSEQDNGTPTPRHYSRNEDPMIVADFTDQLNSFSRAAYAQNGYPSPRRRFSLAKSTAGGFRSPSKYSLIDLDIPPAPTPRSIPSITPRELESLKSSFLSQISSLKATLSGRDAEVKCLKESVSDAERRAGEVSEELRNESARRETEQREWERRGKEMETVLRGVRDEIVDGERERERLNRKIEEGEKCKEKLEGRVVELESQLSAARNATITSPPTEACQKSAEETAKEVQDAVEKVARELHTLYKGKHETKVAALKKSYEARWEKRVREAERKLKETLEENERLKSEKDNSISGGEGGFCGEATFIRETETLEADKRVLEARVKGLEQEIISVKRDSEVLRSELKQERAEKGELVAAVDEWLAIQQHQYQQQQHQLQVAEEAQMAQEERDQQLQQQQQPQQPPRRKLPEPPTPRPRSLSTEDETTARFDSGMEKPTQHVGSENSAPATNIGRIPAPSSAIRPRVPAPTSGGPTPRVPRFGMPASHSRGNSGSGKSISSGLPTSGGMAGVGRSGIMSSIERMGRGGGA</sequence>
<keyword evidence="3" id="KW-1185">Reference proteome</keyword>
<feature type="compositionally biased region" description="Polar residues" evidence="1">
    <location>
        <begin position="227"/>
        <end position="241"/>
    </location>
</feature>
<feature type="compositionally biased region" description="Basic and acidic residues" evidence="1">
    <location>
        <begin position="120"/>
        <end position="129"/>
    </location>
</feature>
<feature type="region of interest" description="Disordered" evidence="1">
    <location>
        <begin position="106"/>
        <end position="152"/>
    </location>
</feature>
<feature type="region of interest" description="Disordered" evidence="1">
    <location>
        <begin position="1"/>
        <end position="91"/>
    </location>
</feature>
<comment type="caution">
    <text evidence="2">The sequence shown here is derived from an EMBL/GenBank/DDBJ whole genome shotgun (WGS) entry which is preliminary data.</text>
</comment>
<feature type="compositionally biased region" description="Basic and acidic residues" evidence="1">
    <location>
        <begin position="572"/>
        <end position="587"/>
    </location>
</feature>
<dbReference type="STRING" id="1447875.A0A2B7WLZ3"/>
<feature type="region of interest" description="Disordered" evidence="1">
    <location>
        <begin position="203"/>
        <end position="241"/>
    </location>
</feature>
<feature type="compositionally biased region" description="Low complexity" evidence="1">
    <location>
        <begin position="783"/>
        <end position="796"/>
    </location>
</feature>
<dbReference type="Pfam" id="PF12709">
    <property type="entry name" value="Fungal_TACC"/>
    <property type="match status" value="1"/>
</dbReference>
<feature type="region of interest" description="Disordered" evidence="1">
    <location>
        <begin position="255"/>
        <end position="313"/>
    </location>
</feature>
<feature type="compositionally biased region" description="Polar residues" evidence="1">
    <location>
        <begin position="1"/>
        <end position="12"/>
    </location>
</feature>
<feature type="region of interest" description="Disordered" evidence="1">
    <location>
        <begin position="572"/>
        <end position="596"/>
    </location>
</feature>
<dbReference type="AlphaFoldDB" id="A0A2B7WLZ3"/>
<proteinExistence type="predicted"/>
<dbReference type="EMBL" id="PDNB01000245">
    <property type="protein sequence ID" value="PGG97550.1"/>
    <property type="molecule type" value="Genomic_DNA"/>
</dbReference>
<feature type="compositionally biased region" description="Low complexity" evidence="1">
    <location>
        <begin position="664"/>
        <end position="682"/>
    </location>
</feature>
<feature type="compositionally biased region" description="Polar residues" evidence="1">
    <location>
        <begin position="735"/>
        <end position="744"/>
    </location>
</feature>
<gene>
    <name evidence="2" type="ORF">AJ79_09165</name>
</gene>
<dbReference type="PANTHER" id="PTHR43941">
    <property type="entry name" value="STRUCTURAL MAINTENANCE OF CHROMOSOMES PROTEIN 2"/>
    <property type="match status" value="1"/>
</dbReference>
<organism evidence="2 3">
    <name type="scientific">Helicocarpus griseus UAMH5409</name>
    <dbReference type="NCBI Taxonomy" id="1447875"/>
    <lineage>
        <taxon>Eukaryota</taxon>
        <taxon>Fungi</taxon>
        <taxon>Dikarya</taxon>
        <taxon>Ascomycota</taxon>
        <taxon>Pezizomycotina</taxon>
        <taxon>Eurotiomycetes</taxon>
        <taxon>Eurotiomycetidae</taxon>
        <taxon>Onygenales</taxon>
        <taxon>Ajellomycetaceae</taxon>
        <taxon>Helicocarpus</taxon>
    </lineage>
</organism>
<feature type="compositionally biased region" description="Basic and acidic residues" evidence="1">
    <location>
        <begin position="282"/>
        <end position="292"/>
    </location>
</feature>
<name>A0A2B7WLZ3_9EURO</name>
<dbReference type="OrthoDB" id="5367584at2759"/>
<dbReference type="Proteomes" id="UP000223968">
    <property type="component" value="Unassembled WGS sequence"/>
</dbReference>
<feature type="region of interest" description="Disordered" evidence="1">
    <location>
        <begin position="168"/>
        <end position="190"/>
    </location>
</feature>
<feature type="compositionally biased region" description="Polar residues" evidence="1">
    <location>
        <begin position="203"/>
        <end position="215"/>
    </location>
</feature>